<protein>
    <submittedName>
        <fullName evidence="3">Uncharacterized protein</fullName>
    </submittedName>
</protein>
<sequence length="183" mass="21162">MQLKLLTFFVLCSLTVVPSVFAQTSTPFSRREEKRIEIREQIAVKQAEIRQRLTAVRRERIRNYFGKMIVRLEATIERLEKLITRIEARIKIIKDKNEEINTTEVEKTVSEAKATIVKAKTELANLKTNLETMLESDDPKTSFKNVRESLKTVITFIKDTHKLLVQTIGDIKGLRVGDTDNEE</sequence>
<feature type="signal peptide" evidence="2">
    <location>
        <begin position="1"/>
        <end position="22"/>
    </location>
</feature>
<gene>
    <name evidence="3" type="ORF">UR38_C0002G0207</name>
</gene>
<dbReference type="Proteomes" id="UP000033995">
    <property type="component" value="Unassembled WGS sequence"/>
</dbReference>
<evidence type="ECO:0000313" key="3">
    <source>
        <dbReference type="EMBL" id="KKP48104.1"/>
    </source>
</evidence>
<reference evidence="3 4" key="1">
    <citation type="journal article" date="2015" name="Nature">
        <title>rRNA introns, odd ribosomes, and small enigmatic genomes across a large radiation of phyla.</title>
        <authorList>
            <person name="Brown C.T."/>
            <person name="Hug L.A."/>
            <person name="Thomas B.C."/>
            <person name="Sharon I."/>
            <person name="Castelle C.J."/>
            <person name="Singh A."/>
            <person name="Wilkins M.J."/>
            <person name="Williams K.H."/>
            <person name="Banfield J.F."/>
        </authorList>
    </citation>
    <scope>NUCLEOTIDE SEQUENCE [LARGE SCALE GENOMIC DNA]</scope>
</reference>
<evidence type="ECO:0000256" key="2">
    <source>
        <dbReference type="SAM" id="SignalP"/>
    </source>
</evidence>
<evidence type="ECO:0000256" key="1">
    <source>
        <dbReference type="SAM" id="Coils"/>
    </source>
</evidence>
<keyword evidence="2" id="KW-0732">Signal</keyword>
<keyword evidence="1" id="KW-0175">Coiled coil</keyword>
<comment type="caution">
    <text evidence="3">The sequence shown here is derived from an EMBL/GenBank/DDBJ whole genome shotgun (WGS) entry which is preliminary data.</text>
</comment>
<proteinExistence type="predicted"/>
<dbReference type="EMBL" id="LBOZ01000002">
    <property type="protein sequence ID" value="KKP48104.1"/>
    <property type="molecule type" value="Genomic_DNA"/>
</dbReference>
<name>A0A0F9ZV63_9BACT</name>
<feature type="coiled-coil region" evidence="1">
    <location>
        <begin position="69"/>
        <end position="136"/>
    </location>
</feature>
<feature type="chain" id="PRO_5002531012" evidence="2">
    <location>
        <begin position="23"/>
        <end position="183"/>
    </location>
</feature>
<organism evidence="3 4">
    <name type="scientific">Candidatus Woesebacteria bacterium GW2011_GWA2_33_28</name>
    <dbReference type="NCBI Taxonomy" id="1618561"/>
    <lineage>
        <taxon>Bacteria</taxon>
        <taxon>Candidatus Woeseibacteriota</taxon>
    </lineage>
</organism>
<dbReference type="AlphaFoldDB" id="A0A0F9ZV63"/>
<evidence type="ECO:0000313" key="4">
    <source>
        <dbReference type="Proteomes" id="UP000033995"/>
    </source>
</evidence>
<accession>A0A0F9ZV63</accession>